<gene>
    <name evidence="8" type="ORF">K5V21_04460</name>
</gene>
<accession>A0ABS7KV73</accession>
<proteinExistence type="inferred from homology"/>
<comment type="catalytic activity">
    <reaction evidence="1">
        <text>Hydrolysis of terminal non-reducing N-acetyl-D-hexosamine residues in N-acetyl-beta-D-hexosaminides.</text>
        <dbReference type="EC" id="3.2.1.52"/>
    </reaction>
</comment>
<dbReference type="InterPro" id="IPR015883">
    <property type="entry name" value="Glyco_hydro_20_cat"/>
</dbReference>
<dbReference type="SUPFAM" id="SSF55545">
    <property type="entry name" value="beta-N-acetylhexosaminidase-like domain"/>
    <property type="match status" value="1"/>
</dbReference>
<dbReference type="EC" id="3.2.1.52" evidence="3"/>
<evidence type="ECO:0000259" key="6">
    <source>
        <dbReference type="Pfam" id="PF00728"/>
    </source>
</evidence>
<dbReference type="Pfam" id="PF02838">
    <property type="entry name" value="Glyco_hydro_20b"/>
    <property type="match status" value="1"/>
</dbReference>
<dbReference type="CDD" id="cd06565">
    <property type="entry name" value="GH20_GcnA-like"/>
    <property type="match status" value="1"/>
</dbReference>
<feature type="domain" description="Beta-hexosaminidase bacterial type N-terminal" evidence="7">
    <location>
        <begin position="2"/>
        <end position="126"/>
    </location>
</feature>
<dbReference type="PANTHER" id="PTHR22600:SF57">
    <property type="entry name" value="BETA-N-ACETYLHEXOSAMINIDASE"/>
    <property type="match status" value="1"/>
</dbReference>
<evidence type="ECO:0000313" key="9">
    <source>
        <dbReference type="Proteomes" id="UP001299068"/>
    </source>
</evidence>
<evidence type="ECO:0000256" key="2">
    <source>
        <dbReference type="ARBA" id="ARBA00006285"/>
    </source>
</evidence>
<reference evidence="8 9" key="1">
    <citation type="journal article" date="2021" name="Cell Host Microbe">
        <title>in vivo commensal control of Clostridioides difficile virulence.</title>
        <authorList>
            <person name="Girinathan B.P."/>
            <person name="Dibenedetto N."/>
            <person name="Worley J.N."/>
            <person name="Peltier J."/>
            <person name="Arrieta-Ortiz M.L."/>
            <person name="Rupa Christinal Immanuel S."/>
            <person name="Lavin R."/>
            <person name="Delaney M.L."/>
            <person name="Cummins C."/>
            <person name="Hoffmann M."/>
            <person name="Luo Y."/>
            <person name="Gonzalez-Escalona N."/>
            <person name="Allard M."/>
            <person name="Onderdonk A.B."/>
            <person name="Gerber G.K."/>
            <person name="Sonenshein A.L."/>
            <person name="Baliga N."/>
            <person name="Dupuy B."/>
            <person name="Bry L."/>
        </authorList>
    </citation>
    <scope>NUCLEOTIDE SEQUENCE [LARGE SCALE GENOMIC DNA]</scope>
    <source>
        <strain evidence="8 9">DSM 599</strain>
    </source>
</reference>
<evidence type="ECO:0000256" key="3">
    <source>
        <dbReference type="ARBA" id="ARBA00012663"/>
    </source>
</evidence>
<dbReference type="Gene3D" id="3.20.20.80">
    <property type="entry name" value="Glycosidases"/>
    <property type="match status" value="1"/>
</dbReference>
<evidence type="ECO:0000313" key="8">
    <source>
        <dbReference type="EMBL" id="MBY0754705.1"/>
    </source>
</evidence>
<dbReference type="RefSeq" id="WP_221859541.1">
    <property type="nucleotide sequence ID" value="NZ_JAIKTU010000003.1"/>
</dbReference>
<dbReference type="InterPro" id="IPR015882">
    <property type="entry name" value="HEX_bac_N"/>
</dbReference>
<comment type="similarity">
    <text evidence="2">Belongs to the glycosyl hydrolase 20 family.</text>
</comment>
<keyword evidence="5" id="KW-0326">Glycosidase</keyword>
<dbReference type="EMBL" id="JAIKTU010000003">
    <property type="protein sequence ID" value="MBY0754705.1"/>
    <property type="molecule type" value="Genomic_DNA"/>
</dbReference>
<protein>
    <recommendedName>
        <fullName evidence="3">beta-N-acetylhexosaminidase</fullName>
        <ecNumber evidence="3">3.2.1.52</ecNumber>
    </recommendedName>
</protein>
<comment type="caution">
    <text evidence="8">The sequence shown here is derived from an EMBL/GenBank/DDBJ whole genome shotgun (WGS) entry which is preliminary data.</text>
</comment>
<evidence type="ECO:0000256" key="1">
    <source>
        <dbReference type="ARBA" id="ARBA00001231"/>
    </source>
</evidence>
<dbReference type="InterPro" id="IPR025705">
    <property type="entry name" value="Beta_hexosaminidase_sua/sub"/>
</dbReference>
<keyword evidence="9" id="KW-1185">Reference proteome</keyword>
<evidence type="ECO:0000259" key="7">
    <source>
        <dbReference type="Pfam" id="PF02838"/>
    </source>
</evidence>
<evidence type="ECO:0000256" key="5">
    <source>
        <dbReference type="ARBA" id="ARBA00023295"/>
    </source>
</evidence>
<evidence type="ECO:0000256" key="4">
    <source>
        <dbReference type="ARBA" id="ARBA00022801"/>
    </source>
</evidence>
<dbReference type="InterPro" id="IPR029018">
    <property type="entry name" value="Hex-like_dom2"/>
</dbReference>
<dbReference type="Gene3D" id="3.30.379.10">
    <property type="entry name" value="Chitobiase/beta-hexosaminidase domain 2-like"/>
    <property type="match status" value="1"/>
</dbReference>
<organism evidence="8 9">
    <name type="scientific">Clostridium sardiniense</name>
    <name type="common">Clostridium absonum</name>
    <dbReference type="NCBI Taxonomy" id="29369"/>
    <lineage>
        <taxon>Bacteria</taxon>
        <taxon>Bacillati</taxon>
        <taxon>Bacillota</taxon>
        <taxon>Clostridia</taxon>
        <taxon>Eubacteriales</taxon>
        <taxon>Clostridiaceae</taxon>
        <taxon>Clostridium</taxon>
    </lineage>
</organism>
<dbReference type="Pfam" id="PF00728">
    <property type="entry name" value="Glyco_hydro_20"/>
    <property type="match status" value="1"/>
</dbReference>
<dbReference type="PRINTS" id="PR00738">
    <property type="entry name" value="GLHYDRLASE20"/>
</dbReference>
<feature type="domain" description="Glycoside hydrolase family 20 catalytic" evidence="6">
    <location>
        <begin position="130"/>
        <end position="374"/>
    </location>
</feature>
<dbReference type="PANTHER" id="PTHR22600">
    <property type="entry name" value="BETA-HEXOSAMINIDASE"/>
    <property type="match status" value="1"/>
</dbReference>
<dbReference type="Proteomes" id="UP001299068">
    <property type="component" value="Unassembled WGS sequence"/>
</dbReference>
<name>A0ABS7KV73_CLOSR</name>
<dbReference type="InterPro" id="IPR017853">
    <property type="entry name" value="GH"/>
</dbReference>
<keyword evidence="4" id="KW-0378">Hydrolase</keyword>
<sequence>MYLIPTPKSYKKTTNKFNIERGTEISIGHNCDFNELEAAIILQKEIEGVFGFKVPINKCFEESYKRGTIRFTRKNSLKNEAYEILVENDCIEIKGAQGSGIFYGVQTLIQLIRQEGAVISGILIEDEPYFKNRGYYHDVTRGKVPTLDTLKELVDRASFYKINQIQLYIEHTFAFEGMSEVWIDKDPLTAEEILLLDEYCRRRHVELIPSLSTFGHLYEVLRTESYGDLCELENSKDIEYSFIDRMAHHTLNVSDEKSFELVSDMINQFIPLFSSNKFNICCDETFDLGKGKSSELREELGVGKLYTTFLNKVISLVKKHNKKVFFWGDVILNHPELMSDIPKDVICLNWNYWYKVKDDDTKKISESGLEQYVCPGVGGWSHLMNLIENGFENISRMVSYGVEYGATGVLNTDWGDYGHINLLSNSVPGMAYGASLSWNPNIEKDFEKAYEAISLLEYGDESLKLISLLKELGNCQKVGWSELVRFKERPKEREELLKLDIEEIKGNYEKGKDIEKTLTLLAKNIDKKHDVQEFIVSARGINLINEFFIMLLSKNQNSKDEIKGNNEKNLAEKFELWLYDYSFIWRKRNKESELYRIRDVIRYIANYLRCI</sequence>
<dbReference type="SUPFAM" id="SSF51445">
    <property type="entry name" value="(Trans)glycosidases"/>
    <property type="match status" value="1"/>
</dbReference>